<evidence type="ECO:0000313" key="2">
    <source>
        <dbReference type="Proteomes" id="UP001148662"/>
    </source>
</evidence>
<organism evidence="1 2">
    <name type="scientific">Phlebia brevispora</name>
    <dbReference type="NCBI Taxonomy" id="194682"/>
    <lineage>
        <taxon>Eukaryota</taxon>
        <taxon>Fungi</taxon>
        <taxon>Dikarya</taxon>
        <taxon>Basidiomycota</taxon>
        <taxon>Agaricomycotina</taxon>
        <taxon>Agaricomycetes</taxon>
        <taxon>Polyporales</taxon>
        <taxon>Meruliaceae</taxon>
        <taxon>Phlebia</taxon>
    </lineage>
</organism>
<accession>A0ACC1S6U0</accession>
<comment type="caution">
    <text evidence="1">The sequence shown here is derived from an EMBL/GenBank/DDBJ whole genome shotgun (WGS) entry which is preliminary data.</text>
</comment>
<name>A0ACC1S6U0_9APHY</name>
<keyword evidence="2" id="KW-1185">Reference proteome</keyword>
<proteinExistence type="predicted"/>
<dbReference type="Proteomes" id="UP001148662">
    <property type="component" value="Unassembled WGS sequence"/>
</dbReference>
<reference evidence="1" key="1">
    <citation type="submission" date="2022-07" db="EMBL/GenBank/DDBJ databases">
        <title>Genome Sequence of Phlebia brevispora.</title>
        <authorList>
            <person name="Buettner E."/>
        </authorList>
    </citation>
    <scope>NUCLEOTIDE SEQUENCE</scope>
    <source>
        <strain evidence="1">MPL23</strain>
    </source>
</reference>
<gene>
    <name evidence="1" type="ORF">NM688_g7307</name>
</gene>
<evidence type="ECO:0000313" key="1">
    <source>
        <dbReference type="EMBL" id="KAJ3533256.1"/>
    </source>
</evidence>
<sequence length="823" mass="86107">MLAARIIDAGRRNPIKHLAIVIVSFWVAFADIKSAPSTVQFHHLYTAMRSAVLLTIVVATLAAATNPIIARQSSVTLPFAKVVNVTGTPNILKIDQARIKALKQGTYPAPKNATQGAPPISIPATNQGIIYSASVGVGSPATYYDLIVDTGSSNTWAGANPDKPYVVTSSSVDTGLGIIIAYGSGWVIGEEYNDTVTIGPLVIHNQGTGAEELSGGFSGPGEDGILGLGPVDLTSGTITGVASDQVPTVVDNAYAQGLIPARSIAISFEPTNTTPIANGEVSFGSVDPTRYISEITYTPVTSTSPASRYWGIDETISYNGQIILSTTAGIVDSGTTLLYLASDAYSRYQNATGATLDETTGWLTVTEEQYNNLADLVFTIGGTQFSLTPNAQIWPRALNTAVGLDANQIYLVAQDVGSPTGSGLDFVDGQVFLERFYSVFDTANTRVGFADTYSSAKVEASPERAQPTVLSSTNSMLNLAEGRALCFMLVLADLAGAQNAGTSRWGQAVALVEDTLFIHGGHTDPYNSYSYTSAPVNNDLFSLSLSSAFSLSSPPWSNISGCSGCSAAQGPTVAWHTLTPFNTSSLLLFGGDAGPNSPPPVPDNPDSAVLLSNVSSSTPVWTSEAQSWANEPIRRIYHTASSAGGKVYMVGGQKDDGSGIAFSDHYVFDPAIPSFSSLPSANAPPDITGHQAIVTSDGRLLVFGGYSPSQKTLIPFTTGWSLDTTQASLSWTSVSISSSTVPSSRRGFAATLVDGGKVVIHGGADADMQTTYDDGWVLDTSQSPMSWSSVSVLAQLGPRRDHSAVGLGSLVLFGFGEEVCLPL</sequence>
<dbReference type="EMBL" id="JANHOG010001679">
    <property type="protein sequence ID" value="KAJ3533256.1"/>
    <property type="molecule type" value="Genomic_DNA"/>
</dbReference>
<protein>
    <submittedName>
        <fullName evidence="1">Uncharacterized protein</fullName>
    </submittedName>
</protein>